<gene>
    <name evidence="1" type="ORF">PR048_020080</name>
</gene>
<keyword evidence="2" id="KW-1185">Reference proteome</keyword>
<proteinExistence type="predicted"/>
<organism evidence="1 2">
    <name type="scientific">Dryococelus australis</name>
    <dbReference type="NCBI Taxonomy" id="614101"/>
    <lineage>
        <taxon>Eukaryota</taxon>
        <taxon>Metazoa</taxon>
        <taxon>Ecdysozoa</taxon>
        <taxon>Arthropoda</taxon>
        <taxon>Hexapoda</taxon>
        <taxon>Insecta</taxon>
        <taxon>Pterygota</taxon>
        <taxon>Neoptera</taxon>
        <taxon>Polyneoptera</taxon>
        <taxon>Phasmatodea</taxon>
        <taxon>Verophasmatodea</taxon>
        <taxon>Anareolatae</taxon>
        <taxon>Phasmatidae</taxon>
        <taxon>Eurycanthinae</taxon>
        <taxon>Dryococelus</taxon>
    </lineage>
</organism>
<protein>
    <submittedName>
        <fullName evidence="1">Uncharacterized protein</fullName>
    </submittedName>
</protein>
<sequence length="138" mass="16179">MQGISKTKLYYLQKSLGRQSHCSLENSKKTYLPEHINIKRMYKLFMKFSLPPLCLMTHRMIFITKSNISFGYSRADTCAECNAFTAKMQIDRLTTMNILNKERAQALYDFKRKSKLKARKHTKNVVICVDCKRFIPAK</sequence>
<dbReference type="EMBL" id="JARBHB010000007">
    <property type="protein sequence ID" value="KAJ8879472.1"/>
    <property type="molecule type" value="Genomic_DNA"/>
</dbReference>
<dbReference type="Proteomes" id="UP001159363">
    <property type="component" value="Chromosome 6"/>
</dbReference>
<reference evidence="1 2" key="1">
    <citation type="submission" date="2023-02" db="EMBL/GenBank/DDBJ databases">
        <title>LHISI_Scaffold_Assembly.</title>
        <authorList>
            <person name="Stuart O.P."/>
            <person name="Cleave R."/>
            <person name="Magrath M.J.L."/>
            <person name="Mikheyev A.S."/>
        </authorList>
    </citation>
    <scope>NUCLEOTIDE SEQUENCE [LARGE SCALE GENOMIC DNA]</scope>
    <source>
        <strain evidence="1">Daus_M_001</strain>
        <tissue evidence="1">Leg muscle</tissue>
    </source>
</reference>
<evidence type="ECO:0000313" key="2">
    <source>
        <dbReference type="Proteomes" id="UP001159363"/>
    </source>
</evidence>
<name>A0ABQ9H5A6_9NEOP</name>
<accession>A0ABQ9H5A6</accession>
<evidence type="ECO:0000313" key="1">
    <source>
        <dbReference type="EMBL" id="KAJ8879472.1"/>
    </source>
</evidence>
<comment type="caution">
    <text evidence="1">The sequence shown here is derived from an EMBL/GenBank/DDBJ whole genome shotgun (WGS) entry which is preliminary data.</text>
</comment>